<reference evidence="2 3" key="1">
    <citation type="journal article" date="2016" name="Genome Biol. Evol.">
        <title>Divergent and convergent evolution of fungal pathogenicity.</title>
        <authorList>
            <person name="Shang Y."/>
            <person name="Xiao G."/>
            <person name="Zheng P."/>
            <person name="Cen K."/>
            <person name="Zhan S."/>
            <person name="Wang C."/>
        </authorList>
    </citation>
    <scope>NUCLEOTIDE SEQUENCE [LARGE SCALE GENOMIC DNA]</scope>
    <source>
        <strain evidence="2 3">RCEF 1005</strain>
    </source>
</reference>
<keyword evidence="3" id="KW-1185">Reference proteome</keyword>
<comment type="caution">
    <text evidence="2">The sequence shown here is derived from an EMBL/GenBank/DDBJ whole genome shotgun (WGS) entry which is preliminary data.</text>
</comment>
<feature type="region of interest" description="Disordered" evidence="1">
    <location>
        <begin position="172"/>
        <end position="207"/>
    </location>
</feature>
<sequence length="207" mass="23334">MAYYNIYRDPWKRQLPPTKPEMCTQNTFDHPELQSVMEAIMFYPAPDTIPTEEDMNYPRDLSLDGRNGTTEASDTIQSSGRTASISSQPDSGAHTGSDAFDSQHSSSNSDSPLTSSVFDNPSRKAASQPPHRPTGDSLQSSRYSENVIGRVEGGKFIYANPTFDIYQKIDELVQGRRREDQRKSREKEQQSNDRGRNEESNMRSEGQ</sequence>
<dbReference type="Proteomes" id="UP000076881">
    <property type="component" value="Unassembled WGS sequence"/>
</dbReference>
<organism evidence="2 3">
    <name type="scientific">Akanthomyces lecanii RCEF 1005</name>
    <dbReference type="NCBI Taxonomy" id="1081108"/>
    <lineage>
        <taxon>Eukaryota</taxon>
        <taxon>Fungi</taxon>
        <taxon>Dikarya</taxon>
        <taxon>Ascomycota</taxon>
        <taxon>Pezizomycotina</taxon>
        <taxon>Sordariomycetes</taxon>
        <taxon>Hypocreomycetidae</taxon>
        <taxon>Hypocreales</taxon>
        <taxon>Cordycipitaceae</taxon>
        <taxon>Akanthomyces</taxon>
        <taxon>Cordyceps confragosa</taxon>
    </lineage>
</organism>
<evidence type="ECO:0000256" key="1">
    <source>
        <dbReference type="SAM" id="MobiDB-lite"/>
    </source>
</evidence>
<dbReference type="EMBL" id="AZHF01000003">
    <property type="protein sequence ID" value="OAA77931.1"/>
    <property type="molecule type" value="Genomic_DNA"/>
</dbReference>
<accession>A0A168HLA5</accession>
<gene>
    <name evidence="2" type="ORF">LEL_04754</name>
</gene>
<feature type="region of interest" description="Disordered" evidence="1">
    <location>
        <begin position="47"/>
        <end position="145"/>
    </location>
</feature>
<dbReference type="AlphaFoldDB" id="A0A168HLA5"/>
<dbReference type="OrthoDB" id="5346581at2759"/>
<evidence type="ECO:0000313" key="3">
    <source>
        <dbReference type="Proteomes" id="UP000076881"/>
    </source>
</evidence>
<feature type="compositionally biased region" description="Polar residues" evidence="1">
    <location>
        <begin position="67"/>
        <end position="90"/>
    </location>
</feature>
<evidence type="ECO:0000313" key="2">
    <source>
        <dbReference type="EMBL" id="OAA77931.1"/>
    </source>
</evidence>
<name>A0A168HLA5_CORDF</name>
<proteinExistence type="predicted"/>
<protein>
    <submittedName>
        <fullName evidence="2">Uncharacterized protein</fullName>
    </submittedName>
</protein>
<feature type="compositionally biased region" description="Low complexity" evidence="1">
    <location>
        <begin position="97"/>
        <end position="116"/>
    </location>
</feature>